<reference evidence="1 2" key="1">
    <citation type="submission" date="2017-02" db="EMBL/GenBank/DDBJ databases">
        <title>Complete genome sequences of Mycobacterium kansasii strains isolated from rhesus macaques.</title>
        <authorList>
            <person name="Panda A."/>
            <person name="Nagaraj S."/>
            <person name="Zhao X."/>
            <person name="Tettelin H."/>
            <person name="Detolla L.J."/>
        </authorList>
    </citation>
    <scope>NUCLEOTIDE SEQUENCE [LARGE SCALE GENOMIC DNA]</scope>
    <source>
        <strain evidence="1 2">11-3469</strain>
    </source>
</reference>
<evidence type="ECO:0000313" key="1">
    <source>
        <dbReference type="EMBL" id="OOK76828.1"/>
    </source>
</evidence>
<accession>A0A1V3XCK0</accession>
<dbReference type="EMBL" id="MVBN01000003">
    <property type="protein sequence ID" value="OOK76828.1"/>
    <property type="molecule type" value="Genomic_DNA"/>
</dbReference>
<protein>
    <submittedName>
        <fullName evidence="1">Uncharacterized protein</fullName>
    </submittedName>
</protein>
<gene>
    <name evidence="1" type="ORF">BZL29_3884</name>
</gene>
<sequence>MDKPLSTGDPGHSVTRPPGPRRWFDSLGWTSFAQITMRRLTNFISFSRR</sequence>
<organism evidence="1 2">
    <name type="scientific">Mycobacterium kansasii</name>
    <dbReference type="NCBI Taxonomy" id="1768"/>
    <lineage>
        <taxon>Bacteria</taxon>
        <taxon>Bacillati</taxon>
        <taxon>Actinomycetota</taxon>
        <taxon>Actinomycetes</taxon>
        <taxon>Mycobacteriales</taxon>
        <taxon>Mycobacteriaceae</taxon>
        <taxon>Mycobacterium</taxon>
    </lineage>
</organism>
<comment type="caution">
    <text evidence="1">The sequence shown here is derived from an EMBL/GenBank/DDBJ whole genome shotgun (WGS) entry which is preliminary data.</text>
</comment>
<proteinExistence type="predicted"/>
<evidence type="ECO:0000313" key="2">
    <source>
        <dbReference type="Proteomes" id="UP000188532"/>
    </source>
</evidence>
<dbReference type="Proteomes" id="UP000188532">
    <property type="component" value="Unassembled WGS sequence"/>
</dbReference>
<dbReference type="AlphaFoldDB" id="A0A1V3XCK0"/>
<name>A0A1V3XCK0_MYCKA</name>